<dbReference type="Pfam" id="PF00196">
    <property type="entry name" value="GerE"/>
    <property type="match status" value="1"/>
</dbReference>
<keyword evidence="1" id="KW-0805">Transcription regulation</keyword>
<feature type="domain" description="HTH luxR-type" evidence="4">
    <location>
        <begin position="166"/>
        <end position="231"/>
    </location>
</feature>
<evidence type="ECO:0000256" key="3">
    <source>
        <dbReference type="ARBA" id="ARBA00023163"/>
    </source>
</evidence>
<proteinExistence type="predicted"/>
<dbReference type="InterPro" id="IPR036693">
    <property type="entry name" value="TF_LuxR_autoind-bd_dom_sf"/>
</dbReference>
<dbReference type="EMBL" id="BKCM01000002">
    <property type="protein sequence ID" value="GEQ99899.1"/>
    <property type="molecule type" value="Genomic_DNA"/>
</dbReference>
<dbReference type="RefSeq" id="WP_150000356.1">
    <property type="nucleotide sequence ID" value="NZ_BKCL01000004.1"/>
</dbReference>
<dbReference type="SMART" id="SM00421">
    <property type="entry name" value="HTH_LUXR"/>
    <property type="match status" value="1"/>
</dbReference>
<dbReference type="CDD" id="cd06170">
    <property type="entry name" value="LuxR_C_like"/>
    <property type="match status" value="1"/>
</dbReference>
<evidence type="ECO:0000256" key="1">
    <source>
        <dbReference type="ARBA" id="ARBA00023015"/>
    </source>
</evidence>
<dbReference type="PANTHER" id="PTHR44688">
    <property type="entry name" value="DNA-BINDING TRANSCRIPTIONAL ACTIVATOR DEVR_DOSR"/>
    <property type="match status" value="1"/>
</dbReference>
<dbReference type="InterPro" id="IPR005143">
    <property type="entry name" value="TF_LuxR_autoind-bd_dom"/>
</dbReference>
<keyword evidence="8" id="KW-1185">Reference proteome</keyword>
<dbReference type="GO" id="GO:0003677">
    <property type="term" value="F:DNA binding"/>
    <property type="evidence" value="ECO:0007669"/>
    <property type="project" value="UniProtKB-KW"/>
</dbReference>
<dbReference type="Proteomes" id="UP000322084">
    <property type="component" value="Unassembled WGS sequence"/>
</dbReference>
<dbReference type="Pfam" id="PF03472">
    <property type="entry name" value="Autoind_bind"/>
    <property type="match status" value="1"/>
</dbReference>
<keyword evidence="3" id="KW-0804">Transcription</keyword>
<sequence>MIKEFSYSGIDKDKLFPIINETYETITSYGFSDYYYYNISSGKTYRHVDSRTRRWINIYRKNDYLLCDPVALRCFTSTEPFTWAEAIAGIKLTRRQQELFQHTKDFGITAGFCIPIPLSALDFAVFGILGKAGPQFDAILQSKREILESLGHQFHQAIKQHSENTRKIAPPPLTERERECLLWAARGKTNEEIGIILSISDSTVKAHLSGVAKKLNTHTKTQTVVEAIKRGMLAPW</sequence>
<dbReference type="PRINTS" id="PR00038">
    <property type="entry name" value="HTHLUXR"/>
</dbReference>
<dbReference type="InterPro" id="IPR016032">
    <property type="entry name" value="Sig_transdc_resp-reg_C-effctor"/>
</dbReference>
<dbReference type="Gene3D" id="1.10.10.10">
    <property type="entry name" value="Winged helix-like DNA-binding domain superfamily/Winged helix DNA-binding domain"/>
    <property type="match status" value="1"/>
</dbReference>
<protein>
    <submittedName>
        <fullName evidence="6">Autoinducer-binding protein</fullName>
    </submittedName>
</protein>
<dbReference type="SUPFAM" id="SSF46894">
    <property type="entry name" value="C-terminal effector domain of the bipartite response regulators"/>
    <property type="match status" value="1"/>
</dbReference>
<evidence type="ECO:0000313" key="8">
    <source>
        <dbReference type="Proteomes" id="UP000325187"/>
    </source>
</evidence>
<dbReference type="SUPFAM" id="SSF75516">
    <property type="entry name" value="Pheromone-binding domain of LuxR-like quorum-sensing transcription factors"/>
    <property type="match status" value="1"/>
</dbReference>
<dbReference type="AlphaFoldDB" id="A0A5A7MY08"/>
<evidence type="ECO:0000259" key="4">
    <source>
        <dbReference type="PROSITE" id="PS50043"/>
    </source>
</evidence>
<keyword evidence="2" id="KW-0238">DNA-binding</keyword>
<evidence type="ECO:0000256" key="2">
    <source>
        <dbReference type="ARBA" id="ARBA00023125"/>
    </source>
</evidence>
<dbReference type="EMBL" id="BKCL01000004">
    <property type="protein sequence ID" value="GEQ97982.1"/>
    <property type="molecule type" value="Genomic_DNA"/>
</dbReference>
<dbReference type="GO" id="GO:0006355">
    <property type="term" value="P:regulation of DNA-templated transcription"/>
    <property type="evidence" value="ECO:0007669"/>
    <property type="project" value="InterPro"/>
</dbReference>
<evidence type="ECO:0000313" key="5">
    <source>
        <dbReference type="EMBL" id="GEQ97982.1"/>
    </source>
</evidence>
<name>A0A5A7MY08_9PROT</name>
<dbReference type="InterPro" id="IPR000792">
    <property type="entry name" value="Tscrpt_reg_LuxR_C"/>
</dbReference>
<gene>
    <name evidence="5" type="ORF">JCM17844_16190</name>
    <name evidence="6" type="ORF">JCM17845_05230</name>
</gene>
<dbReference type="PANTHER" id="PTHR44688:SF16">
    <property type="entry name" value="DNA-BINDING TRANSCRIPTIONAL ACTIVATOR DEVR_DOSR"/>
    <property type="match status" value="1"/>
</dbReference>
<evidence type="ECO:0000313" key="7">
    <source>
        <dbReference type="Proteomes" id="UP000322084"/>
    </source>
</evidence>
<evidence type="ECO:0000313" key="6">
    <source>
        <dbReference type="EMBL" id="GEQ99899.1"/>
    </source>
</evidence>
<reference evidence="7 8" key="1">
    <citation type="submission" date="2019-09" db="EMBL/GenBank/DDBJ databases">
        <title>NBRP : Genome information of microbial organism related human and environment.</title>
        <authorList>
            <person name="Hattori M."/>
            <person name="Oshima K."/>
            <person name="Inaba H."/>
            <person name="Suda W."/>
            <person name="Sakamoto M."/>
            <person name="Iino T."/>
            <person name="Kitahara M."/>
            <person name="Oshida Y."/>
            <person name="Iida T."/>
            <person name="Kudo T."/>
            <person name="Itoh T."/>
            <person name="Ohkuma M."/>
        </authorList>
    </citation>
    <scope>NUCLEOTIDE SEQUENCE [LARGE SCALE GENOMIC DNA]</scope>
    <source>
        <strain evidence="5 7">Hi-2</strain>
        <strain evidence="6 8">Mie-1</strain>
    </source>
</reference>
<organism evidence="6 8">
    <name type="scientific">Iodidimonas gelatinilytica</name>
    <dbReference type="NCBI Taxonomy" id="1236966"/>
    <lineage>
        <taxon>Bacteria</taxon>
        <taxon>Pseudomonadati</taxon>
        <taxon>Pseudomonadota</taxon>
        <taxon>Alphaproteobacteria</taxon>
        <taxon>Iodidimonadales</taxon>
        <taxon>Iodidimonadaceae</taxon>
        <taxon>Iodidimonas</taxon>
    </lineage>
</organism>
<dbReference type="InterPro" id="IPR036388">
    <property type="entry name" value="WH-like_DNA-bd_sf"/>
</dbReference>
<dbReference type="Proteomes" id="UP000325187">
    <property type="component" value="Unassembled WGS sequence"/>
</dbReference>
<dbReference type="Gene3D" id="3.30.450.80">
    <property type="entry name" value="Transcription factor LuxR-like, autoinducer-binding domain"/>
    <property type="match status" value="1"/>
</dbReference>
<comment type="caution">
    <text evidence="6">The sequence shown here is derived from an EMBL/GenBank/DDBJ whole genome shotgun (WGS) entry which is preliminary data.</text>
</comment>
<dbReference type="PROSITE" id="PS50043">
    <property type="entry name" value="HTH_LUXR_2"/>
    <property type="match status" value="1"/>
</dbReference>
<accession>A0A5A7MPI7</accession>
<accession>A0A5A7MY08</accession>